<proteinExistence type="predicted"/>
<gene>
    <name evidence="1" type="ORF">H8792_012400</name>
</gene>
<sequence>MKKLLFYSSRKLNVKGNPRVENILNRLELLSKKFDVSVAVPEDGAAEVLEELDVQVIFYNRKKTFKKICRLFLNILQLRPLQFGFFAGNVDVSSYDIVVYDTVRVYELS</sequence>
<name>A0ABS0C087_9GAMM</name>
<evidence type="ECO:0008006" key="3">
    <source>
        <dbReference type="Google" id="ProtNLM"/>
    </source>
</evidence>
<protein>
    <recommendedName>
        <fullName evidence="3">Glycosyltransferase</fullName>
    </recommendedName>
</protein>
<comment type="caution">
    <text evidence="1">The sequence shown here is derived from an EMBL/GenBank/DDBJ whole genome shotgun (WGS) entry which is preliminary data.</text>
</comment>
<dbReference type="RefSeq" id="WP_185979442.1">
    <property type="nucleotide sequence ID" value="NZ_JACBGI020000067.1"/>
</dbReference>
<organism evidence="1 2">
    <name type="scientific">Thiomicrorhabdus heinhorstiae</name>
    <dbReference type="NCBI Taxonomy" id="2748010"/>
    <lineage>
        <taxon>Bacteria</taxon>
        <taxon>Pseudomonadati</taxon>
        <taxon>Pseudomonadota</taxon>
        <taxon>Gammaproteobacteria</taxon>
        <taxon>Thiotrichales</taxon>
        <taxon>Piscirickettsiaceae</taxon>
        <taxon>Thiomicrorhabdus</taxon>
    </lineage>
</organism>
<evidence type="ECO:0000313" key="2">
    <source>
        <dbReference type="Proteomes" id="UP001193680"/>
    </source>
</evidence>
<feature type="non-terminal residue" evidence="1">
    <location>
        <position position="109"/>
    </location>
</feature>
<evidence type="ECO:0000313" key="1">
    <source>
        <dbReference type="EMBL" id="MBF6059139.1"/>
    </source>
</evidence>
<reference evidence="1 2" key="1">
    <citation type="submission" date="2020-11" db="EMBL/GenBank/DDBJ databases">
        <title>Sulfur oxidizing isolate from Hospital Hole Sinkhole.</title>
        <authorList>
            <person name="Scott K.M."/>
        </authorList>
    </citation>
    <scope>NUCLEOTIDE SEQUENCE [LARGE SCALE GENOMIC DNA]</scope>
    <source>
        <strain evidence="1 2">HH1</strain>
    </source>
</reference>
<dbReference type="Proteomes" id="UP001193680">
    <property type="component" value="Unassembled WGS sequence"/>
</dbReference>
<dbReference type="EMBL" id="JACBGI020000067">
    <property type="protein sequence ID" value="MBF6059139.1"/>
    <property type="molecule type" value="Genomic_DNA"/>
</dbReference>
<accession>A0ABS0C087</accession>
<keyword evidence="2" id="KW-1185">Reference proteome</keyword>